<name>A0ABR9RWF1_9ACTN</name>
<dbReference type="RefSeq" id="WP_193639236.1">
    <property type="nucleotide sequence ID" value="NZ_JADCSA010000018.1"/>
</dbReference>
<dbReference type="PROSITE" id="PS00061">
    <property type="entry name" value="ADH_SHORT"/>
    <property type="match status" value="1"/>
</dbReference>
<dbReference type="InterPro" id="IPR036291">
    <property type="entry name" value="NAD(P)-bd_dom_sf"/>
</dbReference>
<keyword evidence="5" id="KW-1185">Reference proteome</keyword>
<dbReference type="Proteomes" id="UP000756387">
    <property type="component" value="Unassembled WGS sequence"/>
</dbReference>
<keyword evidence="2" id="KW-0560">Oxidoreductase</keyword>
<dbReference type="PANTHER" id="PTHR44196">
    <property type="entry name" value="DEHYDROGENASE/REDUCTASE SDR FAMILY MEMBER 7B"/>
    <property type="match status" value="1"/>
</dbReference>
<gene>
    <name evidence="4" type="ORF">IEQ44_14780</name>
</gene>
<evidence type="ECO:0000256" key="1">
    <source>
        <dbReference type="ARBA" id="ARBA00006484"/>
    </source>
</evidence>
<dbReference type="CDD" id="cd05233">
    <property type="entry name" value="SDR_c"/>
    <property type="match status" value="1"/>
</dbReference>
<dbReference type="InterPro" id="IPR002347">
    <property type="entry name" value="SDR_fam"/>
</dbReference>
<evidence type="ECO:0000313" key="5">
    <source>
        <dbReference type="Proteomes" id="UP000756387"/>
    </source>
</evidence>
<proteinExistence type="inferred from homology"/>
<evidence type="ECO:0000256" key="3">
    <source>
        <dbReference type="RuleBase" id="RU000363"/>
    </source>
</evidence>
<comment type="similarity">
    <text evidence="1 3">Belongs to the short-chain dehydrogenases/reductases (SDR) family.</text>
</comment>
<protein>
    <submittedName>
        <fullName evidence="4">SDR family oxidoreductase</fullName>
    </submittedName>
</protein>
<sequence>MSRDVDLSNLSVAITGAGRGIGAATTRILAEAGARVVISDRDEEALASTAGTLGLDSYPLDVTDPDQWAAYADFAGDVDVLVNNAGIMPVGRFLEETPRTTQQVFEINTLGPIHGTRAFLPGMVARGSGHVVNIVSAVGRVALPGGATYSASKHAVVGFSEALREEVGPLGIDVSMVLPVIVQTQLGHGVAATRGVPQLKPEEVADVIVDVIRRPVAEAWAPRWGQPIAKFSSVLPRRLQAMASRALKADSVLTGADASKRAAYEERVRGV</sequence>
<dbReference type="PRINTS" id="PR00080">
    <property type="entry name" value="SDRFAMILY"/>
</dbReference>
<evidence type="ECO:0000256" key="2">
    <source>
        <dbReference type="ARBA" id="ARBA00023002"/>
    </source>
</evidence>
<dbReference type="InterPro" id="IPR020904">
    <property type="entry name" value="Sc_DH/Rdtase_CS"/>
</dbReference>
<dbReference type="PANTHER" id="PTHR44196:SF1">
    <property type="entry name" value="DEHYDROGENASE_REDUCTASE SDR FAMILY MEMBER 7B"/>
    <property type="match status" value="1"/>
</dbReference>
<comment type="caution">
    <text evidence="4">The sequence shown here is derived from an EMBL/GenBank/DDBJ whole genome shotgun (WGS) entry which is preliminary data.</text>
</comment>
<dbReference type="NCBIfam" id="NF005878">
    <property type="entry name" value="PRK07825.1"/>
    <property type="match status" value="1"/>
</dbReference>
<reference evidence="4 5" key="1">
    <citation type="submission" date="2020-10" db="EMBL/GenBank/DDBJ databases">
        <title>Nocardioides sp. isolated from sludge.</title>
        <authorList>
            <person name="Zhang X."/>
        </authorList>
    </citation>
    <scope>NUCLEOTIDE SEQUENCE [LARGE SCALE GENOMIC DNA]</scope>
    <source>
        <strain evidence="4 5">Y6</strain>
    </source>
</reference>
<evidence type="ECO:0000313" key="4">
    <source>
        <dbReference type="EMBL" id="MBE7325913.1"/>
    </source>
</evidence>
<dbReference type="SUPFAM" id="SSF51735">
    <property type="entry name" value="NAD(P)-binding Rossmann-fold domains"/>
    <property type="match status" value="1"/>
</dbReference>
<accession>A0ABR9RWF1</accession>
<dbReference type="Gene3D" id="3.40.50.720">
    <property type="entry name" value="NAD(P)-binding Rossmann-like Domain"/>
    <property type="match status" value="1"/>
</dbReference>
<dbReference type="PRINTS" id="PR00081">
    <property type="entry name" value="GDHRDH"/>
</dbReference>
<dbReference type="Pfam" id="PF00106">
    <property type="entry name" value="adh_short"/>
    <property type="match status" value="1"/>
</dbReference>
<organism evidence="4 5">
    <name type="scientific">Nocardioides malaquae</name>
    <dbReference type="NCBI Taxonomy" id="2773426"/>
    <lineage>
        <taxon>Bacteria</taxon>
        <taxon>Bacillati</taxon>
        <taxon>Actinomycetota</taxon>
        <taxon>Actinomycetes</taxon>
        <taxon>Propionibacteriales</taxon>
        <taxon>Nocardioidaceae</taxon>
        <taxon>Nocardioides</taxon>
    </lineage>
</organism>
<dbReference type="EMBL" id="JADCSA010000018">
    <property type="protein sequence ID" value="MBE7325913.1"/>
    <property type="molecule type" value="Genomic_DNA"/>
</dbReference>